<evidence type="ECO:0000313" key="1">
    <source>
        <dbReference type="Proteomes" id="UP000095283"/>
    </source>
</evidence>
<dbReference type="Proteomes" id="UP000095283">
    <property type="component" value="Unplaced"/>
</dbReference>
<proteinExistence type="predicted"/>
<keyword evidence="1" id="KW-1185">Reference proteome</keyword>
<protein>
    <submittedName>
        <fullName evidence="2">Uncharacterized protein</fullName>
    </submittedName>
</protein>
<reference evidence="2" key="1">
    <citation type="submission" date="2016-11" db="UniProtKB">
        <authorList>
            <consortium name="WormBaseParasite"/>
        </authorList>
    </citation>
    <scope>IDENTIFICATION</scope>
</reference>
<dbReference type="AlphaFoldDB" id="A0A1I7W8N2"/>
<organism evidence="1 2">
    <name type="scientific">Heterorhabditis bacteriophora</name>
    <name type="common">Entomopathogenic nematode worm</name>
    <dbReference type="NCBI Taxonomy" id="37862"/>
    <lineage>
        <taxon>Eukaryota</taxon>
        <taxon>Metazoa</taxon>
        <taxon>Ecdysozoa</taxon>
        <taxon>Nematoda</taxon>
        <taxon>Chromadorea</taxon>
        <taxon>Rhabditida</taxon>
        <taxon>Rhabditina</taxon>
        <taxon>Rhabditomorpha</taxon>
        <taxon>Strongyloidea</taxon>
        <taxon>Heterorhabditidae</taxon>
        <taxon>Heterorhabditis</taxon>
    </lineage>
</organism>
<name>A0A1I7W8N2_HETBA</name>
<dbReference type="WBParaSite" id="Hba_00999">
    <property type="protein sequence ID" value="Hba_00999"/>
    <property type="gene ID" value="Hba_00999"/>
</dbReference>
<accession>A0A1I7W8N2</accession>
<evidence type="ECO:0000313" key="2">
    <source>
        <dbReference type="WBParaSite" id="Hba_00999"/>
    </source>
</evidence>
<sequence>MTYQTRCLHLVWLLKEKPFSPTFLNQVHFRANGSSNQETLQAFWMRVKRKFQFYYDARTQKPRIAHWIIPRYVVTRQMMD</sequence>